<dbReference type="PANTHER" id="PTHR31996">
    <property type="entry name" value="COILED-COIL DOMAIN-CONTAINING PROTEIN 115"/>
    <property type="match status" value="1"/>
</dbReference>
<keyword evidence="3" id="KW-1185">Reference proteome</keyword>
<sequence>MPSSENGGIESRKEISEREGNILIFLDSTDSYLILMDSLSSALRQGWFELASARHSMGTSRVNSSLFDLKFHRASTTFQVRHCDGSRDTGLPNFTLCKWASSDDSERYPEEAKFEEDELLQNKPKSPWVLHRHTSQNSDLNETSSEGGGSPVVVINQAQLERSKSLSMFGKLVSPKLRATQLSFERALEILVEISNVRASLLHTHDRVQNDLKAAK</sequence>
<dbReference type="OrthoDB" id="408631at2759"/>
<dbReference type="GO" id="GO:0051082">
    <property type="term" value="F:unfolded protein binding"/>
    <property type="evidence" value="ECO:0007669"/>
    <property type="project" value="TreeGrafter"/>
</dbReference>
<dbReference type="PANTHER" id="PTHR31996:SF2">
    <property type="entry name" value="COILED-COIL DOMAIN-CONTAINING PROTEIN 115"/>
    <property type="match status" value="1"/>
</dbReference>
<dbReference type="Pfam" id="PF21730">
    <property type="entry name" value="Vma22_CCDC115"/>
    <property type="match status" value="1"/>
</dbReference>
<accession>A0A2Z7DGN9</accession>
<gene>
    <name evidence="2" type="ORF">F511_18667</name>
</gene>
<dbReference type="AlphaFoldDB" id="A0A2Z7DGN9"/>
<evidence type="ECO:0000313" key="3">
    <source>
        <dbReference type="Proteomes" id="UP000250235"/>
    </source>
</evidence>
<dbReference type="EMBL" id="KQ986333">
    <property type="protein sequence ID" value="KZV58830.1"/>
    <property type="molecule type" value="Genomic_DNA"/>
</dbReference>
<protein>
    <recommendedName>
        <fullName evidence="1">Vacuolar ATPase assembly protein VMA22</fullName>
    </recommendedName>
</protein>
<organism evidence="2 3">
    <name type="scientific">Dorcoceras hygrometricum</name>
    <dbReference type="NCBI Taxonomy" id="472368"/>
    <lineage>
        <taxon>Eukaryota</taxon>
        <taxon>Viridiplantae</taxon>
        <taxon>Streptophyta</taxon>
        <taxon>Embryophyta</taxon>
        <taxon>Tracheophyta</taxon>
        <taxon>Spermatophyta</taxon>
        <taxon>Magnoliopsida</taxon>
        <taxon>eudicotyledons</taxon>
        <taxon>Gunneridae</taxon>
        <taxon>Pentapetalae</taxon>
        <taxon>asterids</taxon>
        <taxon>lamiids</taxon>
        <taxon>Lamiales</taxon>
        <taxon>Gesneriaceae</taxon>
        <taxon>Didymocarpoideae</taxon>
        <taxon>Trichosporeae</taxon>
        <taxon>Loxocarpinae</taxon>
        <taxon>Dorcoceras</taxon>
    </lineage>
</organism>
<dbReference type="Proteomes" id="UP000250235">
    <property type="component" value="Unassembled WGS sequence"/>
</dbReference>
<reference evidence="2 3" key="1">
    <citation type="journal article" date="2015" name="Proc. Natl. Acad. Sci. U.S.A.">
        <title>The resurrection genome of Boea hygrometrica: A blueprint for survival of dehydration.</title>
        <authorList>
            <person name="Xiao L."/>
            <person name="Yang G."/>
            <person name="Zhang L."/>
            <person name="Yang X."/>
            <person name="Zhao S."/>
            <person name="Ji Z."/>
            <person name="Zhou Q."/>
            <person name="Hu M."/>
            <person name="Wang Y."/>
            <person name="Chen M."/>
            <person name="Xu Y."/>
            <person name="Jin H."/>
            <person name="Xiao X."/>
            <person name="Hu G."/>
            <person name="Bao F."/>
            <person name="Hu Y."/>
            <person name="Wan P."/>
            <person name="Li L."/>
            <person name="Deng X."/>
            <person name="Kuang T."/>
            <person name="Xiang C."/>
            <person name="Zhu J.K."/>
            <person name="Oliver M.J."/>
            <person name="He Y."/>
        </authorList>
    </citation>
    <scope>NUCLEOTIDE SEQUENCE [LARGE SCALE GENOMIC DNA]</scope>
    <source>
        <strain evidence="3">cv. XS01</strain>
    </source>
</reference>
<name>A0A2Z7DGN9_9LAMI</name>
<dbReference type="GO" id="GO:0070072">
    <property type="term" value="P:vacuolar proton-transporting V-type ATPase complex assembly"/>
    <property type="evidence" value="ECO:0007669"/>
    <property type="project" value="InterPro"/>
</dbReference>
<proteinExistence type="predicted"/>
<dbReference type="InterPro" id="IPR040357">
    <property type="entry name" value="Vma22/CCDC115"/>
</dbReference>
<evidence type="ECO:0000313" key="2">
    <source>
        <dbReference type="EMBL" id="KZV58830.1"/>
    </source>
</evidence>
<evidence type="ECO:0000256" key="1">
    <source>
        <dbReference type="ARBA" id="ARBA00093634"/>
    </source>
</evidence>